<gene>
    <name evidence="2" type="ordered locus">Cfla_3251</name>
</gene>
<dbReference type="EMBL" id="CP001964">
    <property type="protein sequence ID" value="ADG76132.1"/>
    <property type="molecule type" value="Genomic_DNA"/>
</dbReference>
<evidence type="ECO:0000256" key="1">
    <source>
        <dbReference type="SAM" id="Coils"/>
    </source>
</evidence>
<dbReference type="AlphaFoldDB" id="D5UBX3"/>
<sequence length="365" mass="38724">MRLGVVVGAAALALWLALGVLPGLLRDADAPFLDGIVAGRVPDPTPEVEALADEMFLTDEGRDLLYVAQPELLGAEEFAGRCDRGDAGAAGETGGAVGCYHSSAGGLQANGRIVVYTPADARLRPFVVETAAHELLHAAWNELSDGEQDVATRALATVLSGVDPEDDIHEQIAGSVAGQAANRPTELFAYIGTQVWREGGVDPELEALYGRFISDREALVAVHTAFETAIDTMTTDLTTAQQALAQRQYDQGVARAQLEADTANLAQYRSTIEQEEARLASLSSSVRSRSLLAWTWRDGTPLPEQPAAELLAKARELLARDEAELAARGEAIAAGDAEVAAETARVEGLRADLQGLFDQLDPTRS</sequence>
<keyword evidence="3" id="KW-1185">Reference proteome</keyword>
<accession>D5UBX3</accession>
<name>D5UBX3_CELFN</name>
<proteinExistence type="predicted"/>
<dbReference type="STRING" id="446466.Cfla_3251"/>
<feature type="coiled-coil region" evidence="1">
    <location>
        <begin position="258"/>
        <end position="285"/>
    </location>
</feature>
<evidence type="ECO:0000313" key="2">
    <source>
        <dbReference type="EMBL" id="ADG76132.1"/>
    </source>
</evidence>
<evidence type="ECO:0000313" key="3">
    <source>
        <dbReference type="Proteomes" id="UP000000849"/>
    </source>
</evidence>
<organism evidence="2 3">
    <name type="scientific">Cellulomonas flavigena (strain ATCC 482 / DSM 20109 / BCRC 11376 / JCM 18109 / NBRC 3775 / NCIMB 8073 / NRS 134)</name>
    <dbReference type="NCBI Taxonomy" id="446466"/>
    <lineage>
        <taxon>Bacteria</taxon>
        <taxon>Bacillati</taxon>
        <taxon>Actinomycetota</taxon>
        <taxon>Actinomycetes</taxon>
        <taxon>Micrococcales</taxon>
        <taxon>Cellulomonadaceae</taxon>
        <taxon>Cellulomonas</taxon>
    </lineage>
</organism>
<dbReference type="eggNOG" id="COG1196">
    <property type="taxonomic scope" value="Bacteria"/>
</dbReference>
<dbReference type="KEGG" id="cfl:Cfla_3251"/>
<protein>
    <submittedName>
        <fullName evidence="2">Uncharacterized protein</fullName>
    </submittedName>
</protein>
<dbReference type="HOGENOM" id="CLU_757978_0_0_11"/>
<keyword evidence="1" id="KW-0175">Coiled coil</keyword>
<dbReference type="Proteomes" id="UP000000849">
    <property type="component" value="Chromosome"/>
</dbReference>
<reference evidence="2 3" key="1">
    <citation type="journal article" date="2010" name="Stand. Genomic Sci.">
        <title>Complete genome sequence of Cellulomonas flavigena type strain (134).</title>
        <authorList>
            <person name="Abt B."/>
            <person name="Foster B."/>
            <person name="Lapidus A."/>
            <person name="Clum A."/>
            <person name="Sun H."/>
            <person name="Pukall R."/>
            <person name="Lucas S."/>
            <person name="Glavina Del Rio T."/>
            <person name="Nolan M."/>
            <person name="Tice H."/>
            <person name="Cheng J.F."/>
            <person name="Pitluck S."/>
            <person name="Liolios K."/>
            <person name="Ivanova N."/>
            <person name="Mavromatis K."/>
            <person name="Ovchinnikova G."/>
            <person name="Pati A."/>
            <person name="Goodwin L."/>
            <person name="Chen A."/>
            <person name="Palaniappan K."/>
            <person name="Land M."/>
            <person name="Hauser L."/>
            <person name="Chang Y.J."/>
            <person name="Jeffries C.D."/>
            <person name="Rohde M."/>
            <person name="Goker M."/>
            <person name="Woyke T."/>
            <person name="Bristow J."/>
            <person name="Eisen J.A."/>
            <person name="Markowitz V."/>
            <person name="Hugenholtz P."/>
            <person name="Kyrpides N.C."/>
            <person name="Klenk H.P."/>
        </authorList>
    </citation>
    <scope>NUCLEOTIDE SEQUENCE [LARGE SCALE GENOMIC DNA]</scope>
    <source>
        <strain evidence="3">ATCC 482 / DSM 20109 / BCRC 11376 / JCM 18109 / NBRC 3775 / NCIMB 8073 / NRS 134</strain>
    </source>
</reference>
<dbReference type="RefSeq" id="WP_013118463.1">
    <property type="nucleotide sequence ID" value="NC_014151.1"/>
</dbReference>